<dbReference type="Gene3D" id="3.40.50.10890">
    <property type="match status" value="1"/>
</dbReference>
<feature type="domain" description="Beta-Casp" evidence="3">
    <location>
        <begin position="244"/>
        <end position="369"/>
    </location>
</feature>
<dbReference type="Pfam" id="PF10996">
    <property type="entry name" value="Beta-Casp"/>
    <property type="match status" value="1"/>
</dbReference>
<dbReference type="SMART" id="SM00849">
    <property type="entry name" value="Lactamase_B"/>
    <property type="match status" value="1"/>
</dbReference>
<dbReference type="Proteomes" id="UP000228496">
    <property type="component" value="Unassembled WGS sequence"/>
</dbReference>
<dbReference type="PANTHER" id="PTHR11203:SF37">
    <property type="entry name" value="INTEGRATOR COMPLEX SUBUNIT 11"/>
    <property type="match status" value="1"/>
</dbReference>
<dbReference type="SMART" id="SM01027">
    <property type="entry name" value="Beta-Casp"/>
    <property type="match status" value="1"/>
</dbReference>
<reference evidence="4 5" key="1">
    <citation type="submission" date="2017-09" db="EMBL/GenBank/DDBJ databases">
        <title>Depth-based differentiation of microbial function through sediment-hosted aquifers and enrichment of novel symbionts in the deep terrestrial subsurface.</title>
        <authorList>
            <person name="Probst A.J."/>
            <person name="Ladd B."/>
            <person name="Jarett J.K."/>
            <person name="Geller-Mcgrath D.E."/>
            <person name="Sieber C.M."/>
            <person name="Emerson J.B."/>
            <person name="Anantharaman K."/>
            <person name="Thomas B.C."/>
            <person name="Malmstrom R."/>
            <person name="Stieglmeier M."/>
            <person name="Klingl A."/>
            <person name="Woyke T."/>
            <person name="Ryan C.M."/>
            <person name="Banfield J.F."/>
        </authorList>
    </citation>
    <scope>NUCLEOTIDE SEQUENCE [LARGE SCALE GENOMIC DNA]</scope>
    <source>
        <strain evidence="4">CG10_big_fil_rev_8_21_14_0_10_36_16</strain>
    </source>
</reference>
<proteinExistence type="predicted"/>
<accession>A0A2J0QB89</accession>
<keyword evidence="1 4" id="KW-0378">Hydrolase</keyword>
<dbReference type="GO" id="GO:0004521">
    <property type="term" value="F:RNA endonuclease activity"/>
    <property type="evidence" value="ECO:0007669"/>
    <property type="project" value="TreeGrafter"/>
</dbReference>
<dbReference type="PANTHER" id="PTHR11203">
    <property type="entry name" value="CLEAVAGE AND POLYADENYLATION SPECIFICITY FACTOR FAMILY MEMBER"/>
    <property type="match status" value="1"/>
</dbReference>
<evidence type="ECO:0000313" key="5">
    <source>
        <dbReference type="Proteomes" id="UP000228496"/>
    </source>
</evidence>
<organism evidence="4 5">
    <name type="scientific">Candidatus Yanofskybacteria bacterium CG10_big_fil_rev_8_21_14_0_10_36_16</name>
    <dbReference type="NCBI Taxonomy" id="1975096"/>
    <lineage>
        <taxon>Bacteria</taxon>
        <taxon>Candidatus Yanofskyibacteriota</taxon>
    </lineage>
</organism>
<dbReference type="AlphaFoldDB" id="A0A2J0QB89"/>
<dbReference type="EMBL" id="PCXQ01000001">
    <property type="protein sequence ID" value="PJE51532.1"/>
    <property type="molecule type" value="Genomic_DNA"/>
</dbReference>
<dbReference type="Gene3D" id="3.60.15.10">
    <property type="entry name" value="Ribonuclease Z/Hydroxyacylglutathione hydrolase-like"/>
    <property type="match status" value="1"/>
</dbReference>
<evidence type="ECO:0000259" key="2">
    <source>
        <dbReference type="SMART" id="SM00849"/>
    </source>
</evidence>
<dbReference type="InterPro" id="IPR036866">
    <property type="entry name" value="RibonucZ/Hydroxyglut_hydro"/>
</dbReference>
<dbReference type="CDD" id="cd16295">
    <property type="entry name" value="TTHA0252-CPSF-like_MBL-fold"/>
    <property type="match status" value="1"/>
</dbReference>
<dbReference type="InterPro" id="IPR001279">
    <property type="entry name" value="Metallo-B-lactamas"/>
</dbReference>
<sequence>MKLSFFGGAGQVTGANYLLETDSGQKIVIDCGLSQGSKYAEDFNYADFSYDPSQVDFVFITHSHIDHMGRLPKLYKDGFRGKIYANTPAKDLMTASLPDSLSHIEREAKEDGHPPLYEGKDIKGMLELVQSLDFHEKVDLQGDVEAQLHDAGHILGSSIIEIKWKEGEKYKRIYFSGDLGNPPTPFLNPTELVRNADYVVIESAYGDRVHEDRELRKGKLEDAVENTVKEGGALIIPSFAVERTQELLFELNELIENKRIPRIPVFVDSPLAIKITEVYRKYQKNFNKQASELIESGDDIFHFPGLKMTRTVNESKSINEVPPPKIIIAGSGMSVGGRILHHERKYLPDPKSTMLFVGYQVIGTLGRAILEIKDKRKVGKKSNSVRIFGNEIPVNCNIVAIGGYSAHADQLGLLRWVKAANSYLESDESCSNETTQRQNEQNKDEGEHRLKKVFVVQGEREVSEVLASKIKDILVVDAVVPKDGDSYEL</sequence>
<comment type="caution">
    <text evidence="4">The sequence shown here is derived from an EMBL/GenBank/DDBJ whole genome shotgun (WGS) entry which is preliminary data.</text>
</comment>
<feature type="domain" description="Metallo-beta-lactamase" evidence="2">
    <location>
        <begin position="13"/>
        <end position="239"/>
    </location>
</feature>
<name>A0A2J0QB89_9BACT</name>
<gene>
    <name evidence="4" type="ORF">COV29_00020</name>
</gene>
<dbReference type="InterPro" id="IPR011108">
    <property type="entry name" value="RMMBL"/>
</dbReference>
<dbReference type="SUPFAM" id="SSF56281">
    <property type="entry name" value="Metallo-hydrolase/oxidoreductase"/>
    <property type="match status" value="1"/>
</dbReference>
<evidence type="ECO:0000256" key="1">
    <source>
        <dbReference type="ARBA" id="ARBA00022801"/>
    </source>
</evidence>
<dbReference type="InterPro" id="IPR050698">
    <property type="entry name" value="MBL"/>
</dbReference>
<dbReference type="Pfam" id="PF07521">
    <property type="entry name" value="RMMBL"/>
    <property type="match status" value="1"/>
</dbReference>
<dbReference type="InterPro" id="IPR022712">
    <property type="entry name" value="Beta_Casp"/>
</dbReference>
<dbReference type="Pfam" id="PF00753">
    <property type="entry name" value="Lactamase_B"/>
    <property type="match status" value="1"/>
</dbReference>
<evidence type="ECO:0000259" key="3">
    <source>
        <dbReference type="SMART" id="SM01027"/>
    </source>
</evidence>
<protein>
    <submittedName>
        <fullName evidence="4">MBL fold hydrolase</fullName>
    </submittedName>
</protein>
<evidence type="ECO:0000313" key="4">
    <source>
        <dbReference type="EMBL" id="PJE51532.1"/>
    </source>
</evidence>
<dbReference type="GO" id="GO:0016787">
    <property type="term" value="F:hydrolase activity"/>
    <property type="evidence" value="ECO:0007669"/>
    <property type="project" value="UniProtKB-KW"/>
</dbReference>